<keyword evidence="2" id="KW-1185">Reference proteome</keyword>
<dbReference type="InterPro" id="IPR036412">
    <property type="entry name" value="HAD-like_sf"/>
</dbReference>
<sequence>MLKHLFFDLDGTLVNSSKGIKNAFKYTFSKLDMPTPNEKILSTFIGPPLETTFSHFFDNTFQINQAITFFRDYYQEKGVHEVKLYDKIPLALDILSQSYQLFVTTSKHEPSAYQMLSELDVDDYFTAIYGSTANRFVKEDIIATCLNKHFIKPETAAIIGDTKFDMIGGKRQHINCIGVTWGFGKKDDLVKYGANTIITSPIDLINYLT</sequence>
<dbReference type="PANTHER" id="PTHR43434">
    <property type="entry name" value="PHOSPHOGLYCOLATE PHOSPHATASE"/>
    <property type="match status" value="1"/>
</dbReference>
<reference evidence="1 2" key="1">
    <citation type="journal article" date="2023" name="Int. J. Syst. Evol. Microbiol.">
        <title>Streptococcus sciuri sp. nov., Staphylococcus marylandisciuri sp. nov. and Staphylococcus americanisciuri sp. nov., isolated from faeces of eastern grey squirrel (Sciurus carolinensis).</title>
        <authorList>
            <person name="Volokhov D.V."/>
            <person name="Zagorodnyaya T.A."/>
            <person name="Furtak V.A."/>
            <person name="Nattanmai G."/>
            <person name="Randall L."/>
            <person name="Jose S."/>
            <person name="Gao Y."/>
            <person name="Eisenberg T."/>
            <person name="Delmonte P."/>
            <person name="Blom J."/>
            <person name="Mitchell K.K."/>
        </authorList>
    </citation>
    <scope>NUCLEOTIDE SEQUENCE [LARGE SCALE GENOMIC DNA]</scope>
    <source>
        <strain evidence="1 2">SQ9-PEA</strain>
    </source>
</reference>
<accession>A0ABT2F660</accession>
<dbReference type="InterPro" id="IPR023214">
    <property type="entry name" value="HAD_sf"/>
</dbReference>
<dbReference type="PANTHER" id="PTHR43434:SF20">
    <property type="entry name" value="5'-NUCLEOTIDASE"/>
    <property type="match status" value="1"/>
</dbReference>
<dbReference type="SUPFAM" id="SSF56784">
    <property type="entry name" value="HAD-like"/>
    <property type="match status" value="1"/>
</dbReference>
<dbReference type="InterPro" id="IPR023198">
    <property type="entry name" value="PGP-like_dom2"/>
</dbReference>
<comment type="caution">
    <text evidence="1">The sequence shown here is derived from an EMBL/GenBank/DDBJ whole genome shotgun (WGS) entry which is preliminary data.</text>
</comment>
<dbReference type="InterPro" id="IPR041492">
    <property type="entry name" value="HAD_2"/>
</dbReference>
<dbReference type="Proteomes" id="UP001206548">
    <property type="component" value="Unassembled WGS sequence"/>
</dbReference>
<dbReference type="SFLD" id="SFLDG01129">
    <property type="entry name" value="C1.5:_HAD__Beta-PGM__Phosphata"/>
    <property type="match status" value="1"/>
</dbReference>
<dbReference type="Gene3D" id="1.10.150.240">
    <property type="entry name" value="Putative phosphatase, domain 2"/>
    <property type="match status" value="1"/>
</dbReference>
<proteinExistence type="predicted"/>
<dbReference type="Gene3D" id="3.40.50.1000">
    <property type="entry name" value="HAD superfamily/HAD-like"/>
    <property type="match status" value="1"/>
</dbReference>
<protein>
    <submittedName>
        <fullName evidence="1">HAD hydrolase-like protein</fullName>
    </submittedName>
</protein>
<dbReference type="EMBL" id="JANUXX010000002">
    <property type="protein sequence ID" value="MCS4487958.1"/>
    <property type="molecule type" value="Genomic_DNA"/>
</dbReference>
<gene>
    <name evidence="1" type="ORF">NXS10_03085</name>
</gene>
<evidence type="ECO:0000313" key="2">
    <source>
        <dbReference type="Proteomes" id="UP001206548"/>
    </source>
</evidence>
<dbReference type="Pfam" id="PF13419">
    <property type="entry name" value="HAD_2"/>
    <property type="match status" value="1"/>
</dbReference>
<dbReference type="RefSeq" id="WP_259137548.1">
    <property type="nucleotide sequence ID" value="NZ_JANUXX010000002.1"/>
</dbReference>
<organism evidence="1 2">
    <name type="scientific">Streptococcus sciuri</name>
    <dbReference type="NCBI Taxonomy" id="2973939"/>
    <lineage>
        <taxon>Bacteria</taxon>
        <taxon>Bacillati</taxon>
        <taxon>Bacillota</taxon>
        <taxon>Bacilli</taxon>
        <taxon>Lactobacillales</taxon>
        <taxon>Streptococcaceae</taxon>
        <taxon>Streptococcus</taxon>
    </lineage>
</organism>
<name>A0ABT2F660_9STRE</name>
<dbReference type="SFLD" id="SFLDS00003">
    <property type="entry name" value="Haloacid_Dehalogenase"/>
    <property type="match status" value="1"/>
</dbReference>
<evidence type="ECO:0000313" key="1">
    <source>
        <dbReference type="EMBL" id="MCS4487958.1"/>
    </source>
</evidence>
<dbReference type="InterPro" id="IPR050155">
    <property type="entry name" value="HAD-like_hydrolase_sf"/>
</dbReference>